<organism evidence="4 5">
    <name type="scientific">Natronincola peptidivorans</name>
    <dbReference type="NCBI Taxonomy" id="426128"/>
    <lineage>
        <taxon>Bacteria</taxon>
        <taxon>Bacillati</taxon>
        <taxon>Bacillota</taxon>
        <taxon>Clostridia</taxon>
        <taxon>Peptostreptococcales</taxon>
        <taxon>Natronincolaceae</taxon>
        <taxon>Natronincola</taxon>
    </lineage>
</organism>
<dbReference type="InterPro" id="IPR001119">
    <property type="entry name" value="SLH_dom"/>
</dbReference>
<keyword evidence="1" id="KW-0677">Repeat</keyword>
<feature type="signal peptide" evidence="2">
    <location>
        <begin position="1"/>
        <end position="25"/>
    </location>
</feature>
<evidence type="ECO:0000313" key="4">
    <source>
        <dbReference type="EMBL" id="SET29760.1"/>
    </source>
</evidence>
<dbReference type="InterPro" id="IPR020481">
    <property type="entry name" value="Intracell_prot_inh_BsuPI"/>
</dbReference>
<protein>
    <submittedName>
        <fullName evidence="4">Intracellular proteinase inhibitor</fullName>
    </submittedName>
</protein>
<dbReference type="InterPro" id="IPR038144">
    <property type="entry name" value="IPI"/>
</dbReference>
<keyword evidence="2" id="KW-0732">Signal</keyword>
<dbReference type="RefSeq" id="WP_090443017.1">
    <property type="nucleotide sequence ID" value="NZ_FOHU01000007.1"/>
</dbReference>
<evidence type="ECO:0000256" key="1">
    <source>
        <dbReference type="ARBA" id="ARBA00022737"/>
    </source>
</evidence>
<dbReference type="Proteomes" id="UP000199568">
    <property type="component" value="Unassembled WGS sequence"/>
</dbReference>
<name>A0A1I0DBT2_9FIRM</name>
<dbReference type="Pfam" id="PF12690">
    <property type="entry name" value="BsuPI"/>
    <property type="match status" value="1"/>
</dbReference>
<dbReference type="OrthoDB" id="1267107at2"/>
<feature type="chain" id="PRO_5011726780" evidence="2">
    <location>
        <begin position="26"/>
        <end position="314"/>
    </location>
</feature>
<feature type="domain" description="SLH" evidence="3">
    <location>
        <begin position="116"/>
        <end position="179"/>
    </location>
</feature>
<sequence>MTKKKILSLTIAGTLMLTTAITAFGATTKQEKENHWAQPFATRVEEAYGIQYFMENKSLRDIISSQELEELIKATIDEDFSQKIQETTREKVVSTMVEIWAEKTDTNLEEMILPMILVYNDTDEIDFDYRTNVMVAYFHGIAKGRGDSMFVPKDAVTFGEAVTLIANTKDAILKENTEDKDEVENGEGMTKEFTTTAAYEIKDASVVFDFELTNISDEKREIMFSSGQQFEIEIINEKEEKVYTYSHDKFFTMALIMKTLEAGESISWQDTWDLQDNEGNLVPAGEYQAIITVLLMEEEIEKQQLTTIMDLHIK</sequence>
<gene>
    <name evidence="4" type="ORF">SAMN05660297_01968</name>
</gene>
<reference evidence="4 5" key="1">
    <citation type="submission" date="2016-10" db="EMBL/GenBank/DDBJ databases">
        <authorList>
            <person name="de Groot N.N."/>
        </authorList>
    </citation>
    <scope>NUCLEOTIDE SEQUENCE [LARGE SCALE GENOMIC DNA]</scope>
    <source>
        <strain evidence="4 5">DSM 18979</strain>
    </source>
</reference>
<evidence type="ECO:0000259" key="3">
    <source>
        <dbReference type="PROSITE" id="PS51272"/>
    </source>
</evidence>
<dbReference type="STRING" id="426128.SAMN05660297_01968"/>
<dbReference type="PROSITE" id="PS51272">
    <property type="entry name" value="SLH"/>
    <property type="match status" value="1"/>
</dbReference>
<accession>A0A1I0DBT2</accession>
<evidence type="ECO:0000313" key="5">
    <source>
        <dbReference type="Proteomes" id="UP000199568"/>
    </source>
</evidence>
<dbReference type="AlphaFoldDB" id="A0A1I0DBT2"/>
<dbReference type="EMBL" id="FOHU01000007">
    <property type="protein sequence ID" value="SET29760.1"/>
    <property type="molecule type" value="Genomic_DNA"/>
</dbReference>
<dbReference type="Gene3D" id="2.60.40.2360">
    <property type="entry name" value="Intracellular proteinase inhibitor BsuPI"/>
    <property type="match status" value="1"/>
</dbReference>
<proteinExistence type="predicted"/>
<keyword evidence="5" id="KW-1185">Reference proteome</keyword>
<evidence type="ECO:0000256" key="2">
    <source>
        <dbReference type="SAM" id="SignalP"/>
    </source>
</evidence>